<name>A0A7J7HS16_CAMSI</name>
<proteinExistence type="predicted"/>
<dbReference type="Proteomes" id="UP000593564">
    <property type="component" value="Unassembled WGS sequence"/>
</dbReference>
<dbReference type="EMBL" id="JACBKZ010000003">
    <property type="protein sequence ID" value="KAF5955409.1"/>
    <property type="molecule type" value="Genomic_DNA"/>
</dbReference>
<accession>A0A7J7HS16</accession>
<gene>
    <name evidence="1" type="ORF">HYC85_008265</name>
</gene>
<comment type="caution">
    <text evidence="1">The sequence shown here is derived from an EMBL/GenBank/DDBJ whole genome shotgun (WGS) entry which is preliminary data.</text>
</comment>
<reference evidence="1 2" key="2">
    <citation type="submission" date="2020-07" db="EMBL/GenBank/DDBJ databases">
        <title>Genome assembly of wild tea tree DASZ reveals pedigree and selection history of tea varieties.</title>
        <authorList>
            <person name="Zhang W."/>
        </authorList>
    </citation>
    <scope>NUCLEOTIDE SEQUENCE [LARGE SCALE GENOMIC DNA]</scope>
    <source>
        <strain evidence="2">cv. G240</strain>
        <tissue evidence="1">Leaf</tissue>
    </source>
</reference>
<evidence type="ECO:0000313" key="2">
    <source>
        <dbReference type="Proteomes" id="UP000593564"/>
    </source>
</evidence>
<sequence>MSFFEAVNKYDNSNSPEFKMHDLIHDLAKFVASNEFLMLDQDDASIKPAKVHHSSDPSSNLAQTHHASIFCNFWSYRVPEALYAAKQLITLTFFSPTNDSDKALPIITAVFKRLRAAIFDEFAKWDNTIDKPETSDYKGLHKTHPYSGFDEKFAESADLANFYCWSCI</sequence>
<reference evidence="2" key="1">
    <citation type="journal article" date="2020" name="Nat. Commun.">
        <title>Genome assembly of wild tea tree DASZ reveals pedigree and selection history of tea varieties.</title>
        <authorList>
            <person name="Zhang W."/>
            <person name="Zhang Y."/>
            <person name="Qiu H."/>
            <person name="Guo Y."/>
            <person name="Wan H."/>
            <person name="Zhang X."/>
            <person name="Scossa F."/>
            <person name="Alseekh S."/>
            <person name="Zhang Q."/>
            <person name="Wang P."/>
            <person name="Xu L."/>
            <person name="Schmidt M.H."/>
            <person name="Jia X."/>
            <person name="Li D."/>
            <person name="Zhu A."/>
            <person name="Guo F."/>
            <person name="Chen W."/>
            <person name="Ni D."/>
            <person name="Usadel B."/>
            <person name="Fernie A.R."/>
            <person name="Wen W."/>
        </authorList>
    </citation>
    <scope>NUCLEOTIDE SEQUENCE [LARGE SCALE GENOMIC DNA]</scope>
    <source>
        <strain evidence="2">cv. G240</strain>
    </source>
</reference>
<keyword evidence="2" id="KW-1185">Reference proteome</keyword>
<organism evidence="1 2">
    <name type="scientific">Camellia sinensis</name>
    <name type="common">Tea plant</name>
    <name type="synonym">Thea sinensis</name>
    <dbReference type="NCBI Taxonomy" id="4442"/>
    <lineage>
        <taxon>Eukaryota</taxon>
        <taxon>Viridiplantae</taxon>
        <taxon>Streptophyta</taxon>
        <taxon>Embryophyta</taxon>
        <taxon>Tracheophyta</taxon>
        <taxon>Spermatophyta</taxon>
        <taxon>Magnoliopsida</taxon>
        <taxon>eudicotyledons</taxon>
        <taxon>Gunneridae</taxon>
        <taxon>Pentapetalae</taxon>
        <taxon>asterids</taxon>
        <taxon>Ericales</taxon>
        <taxon>Theaceae</taxon>
        <taxon>Camellia</taxon>
    </lineage>
</organism>
<evidence type="ECO:0000313" key="1">
    <source>
        <dbReference type="EMBL" id="KAF5955409.1"/>
    </source>
</evidence>
<protein>
    <submittedName>
        <fullName evidence="1">Uncharacterized protein</fullName>
    </submittedName>
</protein>
<dbReference type="AlphaFoldDB" id="A0A7J7HS16"/>